<dbReference type="PANTHER" id="PTHR16038:SF4">
    <property type="entry name" value="WD REPEAT-CONTAINING PROTEIN 74"/>
    <property type="match status" value="1"/>
</dbReference>
<keyword evidence="1" id="KW-1185">Reference proteome</keyword>
<dbReference type="GO" id="GO:0042273">
    <property type="term" value="P:ribosomal large subunit biogenesis"/>
    <property type="evidence" value="ECO:0007669"/>
    <property type="project" value="InterPro"/>
</dbReference>
<dbReference type="InterPro" id="IPR036322">
    <property type="entry name" value="WD40_repeat_dom_sf"/>
</dbReference>
<dbReference type="SUPFAM" id="SSF50978">
    <property type="entry name" value="WD40 repeat-like"/>
    <property type="match status" value="1"/>
</dbReference>
<dbReference type="PANTHER" id="PTHR16038">
    <property type="entry name" value="NOP SEVEN ASSOCIATED PROTEIN 1"/>
    <property type="match status" value="1"/>
</dbReference>
<dbReference type="InterPro" id="IPR015943">
    <property type="entry name" value="WD40/YVTN_repeat-like_dom_sf"/>
</dbReference>
<dbReference type="WBParaSite" id="SVE_0433900.1">
    <property type="protein sequence ID" value="SVE_0433900.1"/>
    <property type="gene ID" value="SVE_0433900"/>
</dbReference>
<dbReference type="GO" id="GO:0005730">
    <property type="term" value="C:nucleolus"/>
    <property type="evidence" value="ECO:0007669"/>
    <property type="project" value="InterPro"/>
</dbReference>
<reference evidence="2" key="2">
    <citation type="submission" date="2015-08" db="UniProtKB">
        <authorList>
            <consortium name="WormBaseParasite"/>
        </authorList>
    </citation>
    <scope>IDENTIFICATION</scope>
</reference>
<dbReference type="Proteomes" id="UP000035680">
    <property type="component" value="Unassembled WGS sequence"/>
</dbReference>
<evidence type="ECO:0000313" key="1">
    <source>
        <dbReference type="Proteomes" id="UP000035680"/>
    </source>
</evidence>
<reference evidence="1" key="1">
    <citation type="submission" date="2014-07" db="EMBL/GenBank/DDBJ databases">
        <authorList>
            <person name="Martin A.A"/>
            <person name="De Silva N."/>
        </authorList>
    </citation>
    <scope>NUCLEOTIDE SEQUENCE</scope>
</reference>
<protein>
    <submittedName>
        <fullName evidence="2">WD_REPEATS_REGION domain-containing protein</fullName>
    </submittedName>
</protein>
<dbReference type="STRING" id="75913.A0A0K0F696"/>
<accession>A0A0K0F696</accession>
<dbReference type="AlphaFoldDB" id="A0A0K0F696"/>
<dbReference type="Gene3D" id="2.130.10.10">
    <property type="entry name" value="YVTN repeat-like/Quinoprotein amine dehydrogenase"/>
    <property type="match status" value="1"/>
</dbReference>
<dbReference type="Pfam" id="PF00400">
    <property type="entry name" value="WD40"/>
    <property type="match status" value="1"/>
</dbReference>
<dbReference type="InterPro" id="IPR001680">
    <property type="entry name" value="WD40_rpt"/>
</dbReference>
<dbReference type="GO" id="GO:0030687">
    <property type="term" value="C:preribosome, large subunit precursor"/>
    <property type="evidence" value="ECO:0007669"/>
    <property type="project" value="TreeGrafter"/>
</dbReference>
<dbReference type="SMART" id="SM00320">
    <property type="entry name" value="WD40"/>
    <property type="match status" value="4"/>
</dbReference>
<name>A0A0K0F696_STRVS</name>
<dbReference type="InterPro" id="IPR037379">
    <property type="entry name" value="WDR74/Nsa1"/>
</dbReference>
<evidence type="ECO:0000313" key="2">
    <source>
        <dbReference type="WBParaSite" id="SVE_0433900.1"/>
    </source>
</evidence>
<organism evidence="1 2">
    <name type="scientific">Strongyloides venezuelensis</name>
    <name type="common">Threadworm</name>
    <dbReference type="NCBI Taxonomy" id="75913"/>
    <lineage>
        <taxon>Eukaryota</taxon>
        <taxon>Metazoa</taxon>
        <taxon>Ecdysozoa</taxon>
        <taxon>Nematoda</taxon>
        <taxon>Chromadorea</taxon>
        <taxon>Rhabditida</taxon>
        <taxon>Tylenchina</taxon>
        <taxon>Panagrolaimomorpha</taxon>
        <taxon>Strongyloidoidea</taxon>
        <taxon>Strongyloididae</taxon>
        <taxon>Strongyloides</taxon>
    </lineage>
</organism>
<sequence length="337" mass="38139">MPTSNNNTESKQNSNPDVYVGTLTGTIKALSFKQETFTNLNEVNELNPKQDEVVRMAFADKDKNDFLFVTRGKKFNYYNFLCNSVSTIFEKKDTLKGDVCGVAVNSNSEILTVTSNGDILLLDNDGENKLSEWNIGSGLQAFTTDHFNDFSIFATGGKENDLKVWDLSTKEKKFEARNVKHDSLNLRVPVNILNICFVGSDDKIVTSTKNHKIRMYDTKAQQRPVIDISWLENPITAMSVGYEKHYVVVGNAIGEMGLFDLRTQRLVHKYKGASGSIRSIVCHPYLPYVVSAGLDRFVRLHDMKKHSLIKRYYGKVRISNLLLQNVLSFISVKKEEI</sequence>
<proteinExistence type="predicted"/>